<protein>
    <submittedName>
        <fullName evidence="1">Uncharacterized protein</fullName>
    </submittedName>
</protein>
<dbReference type="Proteomes" id="UP000503349">
    <property type="component" value="Chromosome 6"/>
</dbReference>
<reference evidence="1 2" key="1">
    <citation type="submission" date="2019-02" db="EMBL/GenBank/DDBJ databases">
        <title>Opniocepnalus argus genome.</title>
        <authorList>
            <person name="Zhou C."/>
            <person name="Xiao S."/>
        </authorList>
    </citation>
    <scope>NUCLEOTIDE SEQUENCE [LARGE SCALE GENOMIC DNA]</scope>
    <source>
        <strain evidence="1">OARG1902GOOAL</strain>
        <tissue evidence="1">Muscle</tissue>
    </source>
</reference>
<gene>
    <name evidence="1" type="ORF">EXN66_Car006458</name>
</gene>
<name>A0A6G1PKW6_CHAAH</name>
<proteinExistence type="predicted"/>
<sequence>MSMSKWVSKQMQAHASQLAMCRGPPASHHLAAGATSILTAVFGILDHSYSVDCRNG</sequence>
<dbReference type="AlphaFoldDB" id="A0A6G1PKW6"/>
<evidence type="ECO:0000313" key="1">
    <source>
        <dbReference type="EMBL" id="KAF3690784.1"/>
    </source>
</evidence>
<dbReference type="EMBL" id="CM015717">
    <property type="protein sequence ID" value="KAF3690784.1"/>
    <property type="molecule type" value="Genomic_DNA"/>
</dbReference>
<keyword evidence="2" id="KW-1185">Reference proteome</keyword>
<evidence type="ECO:0000313" key="2">
    <source>
        <dbReference type="Proteomes" id="UP000503349"/>
    </source>
</evidence>
<organism evidence="1 2">
    <name type="scientific">Channa argus</name>
    <name type="common">Northern snakehead</name>
    <name type="synonym">Ophicephalus argus</name>
    <dbReference type="NCBI Taxonomy" id="215402"/>
    <lineage>
        <taxon>Eukaryota</taxon>
        <taxon>Metazoa</taxon>
        <taxon>Chordata</taxon>
        <taxon>Craniata</taxon>
        <taxon>Vertebrata</taxon>
        <taxon>Euteleostomi</taxon>
        <taxon>Actinopterygii</taxon>
        <taxon>Neopterygii</taxon>
        <taxon>Teleostei</taxon>
        <taxon>Neoteleostei</taxon>
        <taxon>Acanthomorphata</taxon>
        <taxon>Anabantaria</taxon>
        <taxon>Anabantiformes</taxon>
        <taxon>Channoidei</taxon>
        <taxon>Channidae</taxon>
        <taxon>Channa</taxon>
    </lineage>
</organism>
<reference evidence="2" key="2">
    <citation type="submission" date="2019-02" db="EMBL/GenBank/DDBJ databases">
        <title>Opniocepnalus argus Var Kimnra genome.</title>
        <authorList>
            <person name="Zhou C."/>
            <person name="Xiao S."/>
        </authorList>
    </citation>
    <scope>NUCLEOTIDE SEQUENCE [LARGE SCALE GENOMIC DNA]</scope>
</reference>
<accession>A0A6G1PKW6</accession>